<reference evidence="2 3" key="1">
    <citation type="submission" date="2024-09" db="EMBL/GenBank/DDBJ databases">
        <authorList>
            <person name="Makale K.P.P."/>
            <person name="Makhzoum A."/>
            <person name="Rantong G."/>
            <person name="Rahube T.O."/>
        </authorList>
    </citation>
    <scope>NUCLEOTIDE SEQUENCE [LARGE SCALE GENOMIC DNA]</scope>
    <source>
        <strain evidence="2 3">KM_D13</strain>
    </source>
</reference>
<sequence length="722" mass="78880">MTTVGATLQLFDSFSQTMNRAEQSIQSTLNVAEKLKQSLQAQTKMNVDTGALGQLERMPEAIEAGFRNVQRVLLMILRTARELRVPSNGADQLQSALARVGDQEKQIVALQDKLNSKIRQGASETDGFLSKIKGLAAAYLGFETAKKLGELTFGGAGEQAKMEDMFKARTGDDQLGAAMFAKFKKDALKAGMDVNEAMKGTLSFFSTTQDVETLSKLNNLTQRLNAFDSAGNGIEGAAFALKEAMSGDIVSLAERFNMSKTDIRAFKIDELGKAGDMKGFTAAFDKLLEKQKMGQAAFEKMLASPAKQAEILGNNLKSTMADAGQGAMAALLPLITLLNKMFQEGKFQPFFDGLAAALRVVTMLFTALANNALWLWNVVQANWPLISAILIGIAAAITAALIPSIWAMVTSLWAAIQPLMIQAAIWATMNWPILLLGALVAFLAYQFIQMGVTADQVVGVIAGAFMVLVGSVYNQVAFMWNIFASFAEFLGNLFIDPSYAIKKLIYDLAKTFGGHVQNMLRSAEEFAGGFMKTILDAVNGVLKGFDWLSQKIKDLTGVDLGKVELFDTNNVHAMSDRIKELMDQMVEPTSEKDVFHIDRMQEKNLKNEFDYGYKKGANFVNNLSFQAPGADMSQLLNGNQNLNRVNEVGKIKDKVEISSEDLKVMRDLAEIQSIQNFVTLTPSVHVTTGPVESPDSVDKIVSSIRNYMEAEIQTSVKGVYGL</sequence>
<feature type="transmembrane region" description="Helical" evidence="1">
    <location>
        <begin position="460"/>
        <end position="483"/>
    </location>
</feature>
<dbReference type="Proteomes" id="UP001575622">
    <property type="component" value="Unassembled WGS sequence"/>
</dbReference>
<dbReference type="RefSeq" id="WP_373948282.1">
    <property type="nucleotide sequence ID" value="NZ_JBHDLN010000001.1"/>
</dbReference>
<gene>
    <name evidence="2" type="ORF">ACEU3E_02120</name>
</gene>
<feature type="transmembrane region" description="Helical" evidence="1">
    <location>
        <begin position="388"/>
        <end position="416"/>
    </location>
</feature>
<keyword evidence="1" id="KW-1133">Transmembrane helix</keyword>
<protein>
    <recommendedName>
        <fullName evidence="4">Phage-related minor tail protein</fullName>
    </recommendedName>
</protein>
<feature type="transmembrane region" description="Helical" evidence="1">
    <location>
        <begin position="423"/>
        <end position="448"/>
    </location>
</feature>
<accession>A0ABV4UWZ9</accession>
<evidence type="ECO:0000313" key="3">
    <source>
        <dbReference type="Proteomes" id="UP001575622"/>
    </source>
</evidence>
<name>A0ABV4UWZ9_9BACL</name>
<feature type="transmembrane region" description="Helical" evidence="1">
    <location>
        <begin position="354"/>
        <end position="376"/>
    </location>
</feature>
<organism evidence="2 3">
    <name type="scientific">Paenibacillus oleatilyticus</name>
    <dbReference type="NCBI Taxonomy" id="2594886"/>
    <lineage>
        <taxon>Bacteria</taxon>
        <taxon>Bacillati</taxon>
        <taxon>Bacillota</taxon>
        <taxon>Bacilli</taxon>
        <taxon>Bacillales</taxon>
        <taxon>Paenibacillaceae</taxon>
        <taxon>Paenibacillus</taxon>
    </lineage>
</organism>
<evidence type="ECO:0008006" key="4">
    <source>
        <dbReference type="Google" id="ProtNLM"/>
    </source>
</evidence>
<proteinExistence type="predicted"/>
<evidence type="ECO:0000313" key="2">
    <source>
        <dbReference type="EMBL" id="MFB0840955.1"/>
    </source>
</evidence>
<keyword evidence="1" id="KW-0472">Membrane</keyword>
<comment type="caution">
    <text evidence="2">The sequence shown here is derived from an EMBL/GenBank/DDBJ whole genome shotgun (WGS) entry which is preliminary data.</text>
</comment>
<keyword evidence="3" id="KW-1185">Reference proteome</keyword>
<evidence type="ECO:0000256" key="1">
    <source>
        <dbReference type="SAM" id="Phobius"/>
    </source>
</evidence>
<keyword evidence="1" id="KW-0812">Transmembrane</keyword>
<dbReference type="EMBL" id="JBHDLN010000001">
    <property type="protein sequence ID" value="MFB0840955.1"/>
    <property type="molecule type" value="Genomic_DNA"/>
</dbReference>